<keyword evidence="2" id="KW-0719">Serine esterase</keyword>
<dbReference type="Pfam" id="PF07519">
    <property type="entry name" value="Tannase"/>
    <property type="match status" value="1"/>
</dbReference>
<dbReference type="SMR" id="A0A0B1RDH2"/>
<sequence>MKDRFSLSYALVIMAVFLLFFAELPQVAAAPKSLAAVRPVMSCSALGAASITKGVDAGVSITSAQELKTAQGTFCLVSATLSPSIGVQVALPEARWTQRLLQVGCGGLCGQINLGLSDAKGCVPAMNGEFAVSSTDMGHSGSMMDAAWALDPQKRIDFAYRAQHVTAQFTKAIIRTFYGQPQQYAYFMGCSDGGREALMEAQRYPEDFNGISAGAPAAWFSTQNSFFHGWNVTANLRADGTPVLLQSRLALLHEAVITHCPTLSGVSDGLLENPFACQFSRTWIRQCAPGQQDKSACMTSEELQVVENLYHGAHDDRENQFVPAGLPPGSELRWPVPAKAGDPSMSEMMALPALQYILLPGGKQSLKQVSDFAFSSENFRRIAELAPLYNATNTNLKPFKAAGGRLILWHGLADDSISPAGTVDYFRGVQHTMGMKETDSFMRLFLLPGVAHCGNGEGPDQVDLLSALMDWTERGVAPASLIAGKTESAGLRPSGPPPGAAPDKADTQDASAHFHGVQKQGLPYAEAPAAVTMTRPVFPYPYVARYRGKGDRSSAADYVPVPADYDSLRVGSPVSSLLGPDNQRAYSVVNGRLVSQ</sequence>
<evidence type="ECO:0000256" key="3">
    <source>
        <dbReference type="ARBA" id="ARBA00022723"/>
    </source>
</evidence>
<dbReference type="SUPFAM" id="SSF53474">
    <property type="entry name" value="alpha/beta-Hydrolases"/>
    <property type="match status" value="1"/>
</dbReference>
<comment type="caution">
    <text evidence="9">The sequence shown here is derived from an EMBL/GenBank/DDBJ whole genome shotgun (WGS) entry which is preliminary data.</text>
</comment>
<evidence type="ECO:0000313" key="9">
    <source>
        <dbReference type="EMBL" id="KHJ69272.1"/>
    </source>
</evidence>
<keyword evidence="3" id="KW-0479">Metal-binding</keyword>
<dbReference type="Proteomes" id="UP000030853">
    <property type="component" value="Unassembled WGS sequence"/>
</dbReference>
<protein>
    <submittedName>
        <fullName evidence="9">Tannase</fullName>
    </submittedName>
</protein>
<keyword evidence="6" id="KW-0106">Calcium</keyword>
<evidence type="ECO:0000256" key="1">
    <source>
        <dbReference type="ARBA" id="ARBA00006249"/>
    </source>
</evidence>
<dbReference type="RefSeq" id="WP_039328707.1">
    <property type="nucleotide sequence ID" value="NZ_JTJJ01000018.1"/>
</dbReference>
<dbReference type="InterPro" id="IPR011118">
    <property type="entry name" value="Tannase/feruloyl_esterase"/>
</dbReference>
<keyword evidence="5" id="KW-0378">Hydrolase</keyword>
<dbReference type="PANTHER" id="PTHR33938:SF15">
    <property type="entry name" value="FERULOYL ESTERASE B-RELATED"/>
    <property type="match status" value="1"/>
</dbReference>
<evidence type="ECO:0000256" key="2">
    <source>
        <dbReference type="ARBA" id="ARBA00022487"/>
    </source>
</evidence>
<keyword evidence="7" id="KW-1015">Disulfide bond</keyword>
<evidence type="ECO:0000256" key="4">
    <source>
        <dbReference type="ARBA" id="ARBA00022729"/>
    </source>
</evidence>
<dbReference type="PANTHER" id="PTHR33938">
    <property type="entry name" value="FERULOYL ESTERASE B-RELATED"/>
    <property type="match status" value="1"/>
</dbReference>
<organism evidence="9 10">
    <name type="scientific">Pantoea rodasii</name>
    <dbReference type="NCBI Taxonomy" id="1076549"/>
    <lineage>
        <taxon>Bacteria</taxon>
        <taxon>Pseudomonadati</taxon>
        <taxon>Pseudomonadota</taxon>
        <taxon>Gammaproteobacteria</taxon>
        <taxon>Enterobacterales</taxon>
        <taxon>Erwiniaceae</taxon>
        <taxon>Pantoea</taxon>
    </lineage>
</organism>
<dbReference type="GO" id="GO:0046872">
    <property type="term" value="F:metal ion binding"/>
    <property type="evidence" value="ECO:0007669"/>
    <property type="project" value="UniProtKB-KW"/>
</dbReference>
<reference evidence="9 10" key="1">
    <citation type="submission" date="2014-11" db="EMBL/GenBank/DDBJ databases">
        <title>Genome sequencing of Pantoea rodasii ND03.</title>
        <authorList>
            <person name="Muhamad Yunos N.Y."/>
            <person name="Chan K.-G."/>
        </authorList>
    </citation>
    <scope>NUCLEOTIDE SEQUENCE [LARGE SCALE GENOMIC DNA]</scope>
    <source>
        <strain evidence="9 10">ND03</strain>
    </source>
</reference>
<accession>A0A0B1RDH2</accession>
<evidence type="ECO:0000313" key="10">
    <source>
        <dbReference type="Proteomes" id="UP000030853"/>
    </source>
</evidence>
<evidence type="ECO:0000256" key="8">
    <source>
        <dbReference type="SAM" id="MobiDB-lite"/>
    </source>
</evidence>
<dbReference type="EMBL" id="JTJJ01000018">
    <property type="protein sequence ID" value="KHJ69272.1"/>
    <property type="molecule type" value="Genomic_DNA"/>
</dbReference>
<keyword evidence="4" id="KW-0732">Signal</keyword>
<feature type="region of interest" description="Disordered" evidence="8">
    <location>
        <begin position="486"/>
        <end position="515"/>
    </location>
</feature>
<dbReference type="Gene3D" id="3.40.50.1820">
    <property type="entry name" value="alpha/beta hydrolase"/>
    <property type="match status" value="1"/>
</dbReference>
<evidence type="ECO:0000256" key="6">
    <source>
        <dbReference type="ARBA" id="ARBA00022837"/>
    </source>
</evidence>
<evidence type="ECO:0000256" key="5">
    <source>
        <dbReference type="ARBA" id="ARBA00022801"/>
    </source>
</evidence>
<proteinExistence type="inferred from homology"/>
<name>A0A0B1RDH2_9GAMM</name>
<evidence type="ECO:0000256" key="7">
    <source>
        <dbReference type="ARBA" id="ARBA00023157"/>
    </source>
</evidence>
<dbReference type="AlphaFoldDB" id="A0A0B1RDH2"/>
<dbReference type="GO" id="GO:0052689">
    <property type="term" value="F:carboxylic ester hydrolase activity"/>
    <property type="evidence" value="ECO:0007669"/>
    <property type="project" value="UniProtKB-KW"/>
</dbReference>
<comment type="similarity">
    <text evidence="1">Belongs to the tannase family.</text>
</comment>
<dbReference type="InterPro" id="IPR029058">
    <property type="entry name" value="AB_hydrolase_fold"/>
</dbReference>
<gene>
    <name evidence="9" type="ORF">QU24_04315</name>
</gene>